<feature type="signal peptide" evidence="5">
    <location>
        <begin position="1"/>
        <end position="18"/>
    </location>
</feature>
<dbReference type="Gene3D" id="3.50.4.10">
    <property type="entry name" value="Hepatocyte Growth Factor"/>
    <property type="match status" value="1"/>
</dbReference>
<dbReference type="InterPro" id="IPR051802">
    <property type="entry name" value="YfhM-like"/>
</dbReference>
<dbReference type="Pfam" id="PF00207">
    <property type="entry name" value="A2M"/>
    <property type="match status" value="1"/>
</dbReference>
<sequence>MRLGTLVLAFITALPVYAQDVIPDKYITVTKDVDFIGTDIGQFFDTNAQACREICVQNESCVAFTFNARSNACFPKSSVTAIEPFQGALSARVFPVQDRVIDRSMSLIHDLDFLRPADLKGARELAETIALSYDAGDKTLVDLLAEQNVYNRNGNKVWAVRAVGAAVTLTDRSDLWTDYSELALDVRSGNHSFVRTAIHAAVNGYLRAEDNIQRHDALRALAAAASRANQGRDAIESLQLAQEILPNAETEQALSLALDKFGLRVTKHDVFSERATPRVCTTFSEKLAQSDVDFTTFVKMGDADLSIDVQGEQLCIEGIEHGATQQVTFRTGLPADSGLVLERDVTLDFYVGDRKPALSFPGRGYVLPKTADAALPIETVNIEQIELSLHQVSDRSLLDARRSGFFTSEAYGWGLQRFEDNMGPVVWTGTGEVSLEMNRDMTTRLPMAEALQGLTAGVYVLQARVPGENAYDTPAALQWFVVSDLGLSSMLGSDGLHVFVRGLGDAQAKPGTKITLLSNANAVLGEVMTDDKGYAVFDAAMTRGTGGMSPAMLTAELGDDLSFISLKDPAFDLSDRGVEGNPPAPPIDVFLTTDRGAYRAGETVYATVLARDPQVKALTDMPLTAILTRADGVEYTRKTSLESVAGGHVFEFQLGTTVPRGSWRLDIKADPEAASLTQQTFLVEDFVPERIDFDVAITNDVLRPGETASIEIDASYLFGAVAADLPIGGELRLRPMRTLSDFPGYQFGRHDARVDLSGASIPSDQKTDAQGKASIRATVPRSNRDDRPFRLEANIRIAEGGRPVERSVTKELAPTGPMIGIKPLFQEGVVKEGTQASFEIIAVNRDLQRQPIQLTWTLNRVRTRYQWYYVNGRRNWEPITRRTPIESGTITTGETPVVIETSVDWGQYEIVVESADDENYVSSSTDFYAGWYVPADTSKTPDMLEVSLDQPNYAIGETATLRMVPRMAGTALVTVVSNRLITMETIQVTEGENTLQLPVTEEWGAGAYVTATVVRPMDVEAKQNPSRALGLTYATIDPGDKALQVALEIPQNARPRGPVTIGLDVDGVARGETAYATVAAIDVGILNMTQFQSPDPSEHYFGQRRLGMEMRDIYGRLIDGLNGAQGTIRSGGDGGSAMDRASPPSNEDLVTFFSGPVTIANDGTAQVTFDVPEFNGTLRVMAVVWSDSGVGQADAELLVRDPVVVAATLPRFLSPGDQSRMLLEITHTEGPAGAMPLQIGASGVSIDLSGIPTEVVLAEKEKTVLRVPITATDIGVHSLSVALTLPDGQVLNKNLTLGVQLNDPVIARTSTFNLAAGDTFTFDDNVFAGLHPGTGSASLAIGPIARFDTPGLLNMLDRYPYGCTEQTTSKALPLLYLSEVAEAMGLAHKSQVRERVDGAIERVLSRQSSNGGFGLWRVGSGDLWLDAYVTDFLSRAKAQGFDVPEKSFKIAVLNLKNRVNYGSEFDSGGGQALAYAMLVLAREGQAKMADLRYFVDIKGNDFGTPLAAAQIGAALAMYGDPERADRMFARASSMMKTRWTRDEEYGWRLDYGTRLRDAAGVLALATEAGSTAIDRDVLVSRVSQRTGRMSTQEATWSLLAARSLVRDGSAPDFLIDGAPIDGPMVQLLQDTADAQPILISNESDREEIITMTTYGVPSEPEPAGGNGYAIERTYYSMEGTRLSPDQVKVGDRFVVVLAIDPFNRSEARLIIDDPLPAGFEIDNPNLLRGGQIAALDWLKPVNARHSEFRSDRFIAAVDWRDSKNFQLAYIVRAVSPGTFHHPAAIVEDMYRPQRRARTDTGRVVISE</sequence>
<dbReference type="InterPro" id="IPR026284">
    <property type="entry name" value="A2MG_proteobact"/>
</dbReference>
<keyword evidence="3" id="KW-0677">Repeat</keyword>
<dbReference type="Pfam" id="PF01835">
    <property type="entry name" value="MG2"/>
    <property type="match status" value="1"/>
</dbReference>
<dbReference type="InterPro" id="IPR041203">
    <property type="entry name" value="Bact_A2M_MG5"/>
</dbReference>
<dbReference type="InterPro" id="IPR001599">
    <property type="entry name" value="Macroglobln_a2"/>
</dbReference>
<evidence type="ECO:0000256" key="5">
    <source>
        <dbReference type="SAM" id="SignalP"/>
    </source>
</evidence>
<dbReference type="InterPro" id="IPR041246">
    <property type="entry name" value="Bact_MG10"/>
</dbReference>
<dbReference type="PIRSF" id="PIRSF038980">
    <property type="entry name" value="A2M_bac"/>
    <property type="match status" value="1"/>
</dbReference>
<dbReference type="RefSeq" id="WP_174134331.1">
    <property type="nucleotide sequence ID" value="NZ_JABUFE010000001.1"/>
</dbReference>
<dbReference type="SMART" id="SM01419">
    <property type="entry name" value="Thiol-ester_cl"/>
    <property type="match status" value="1"/>
</dbReference>
<dbReference type="PANTHER" id="PTHR40094:SF1">
    <property type="entry name" value="UBIQUITIN DOMAIN-CONTAINING PROTEIN"/>
    <property type="match status" value="1"/>
</dbReference>
<dbReference type="SUPFAM" id="SSF48239">
    <property type="entry name" value="Terpenoid cyclases/Protein prenyltransferases"/>
    <property type="match status" value="1"/>
</dbReference>
<dbReference type="InterPro" id="IPR011626">
    <property type="entry name" value="Alpha-macroglobulin_TED"/>
</dbReference>
<dbReference type="CDD" id="cd02891">
    <property type="entry name" value="A2M_like"/>
    <property type="match status" value="1"/>
</dbReference>
<organism evidence="9 10">
    <name type="scientific">Parasulfitobacter algicola</name>
    <dbReference type="NCBI Taxonomy" id="2614809"/>
    <lineage>
        <taxon>Bacteria</taxon>
        <taxon>Pseudomonadati</taxon>
        <taxon>Pseudomonadota</taxon>
        <taxon>Alphaproteobacteria</taxon>
        <taxon>Rhodobacterales</taxon>
        <taxon>Roseobacteraceae</taxon>
        <taxon>Parasulfitobacter</taxon>
    </lineage>
</organism>
<dbReference type="SMART" id="SM01360">
    <property type="entry name" value="A2M"/>
    <property type="match status" value="1"/>
</dbReference>
<comment type="similarity">
    <text evidence="1">Belongs to the protease inhibitor I39 (alpha-2-macroglobulin) family. Bacterial alpha-2-macroglobulin subfamily.</text>
</comment>
<accession>A0ABX2ISL0</accession>
<dbReference type="EMBL" id="JABUFE010000001">
    <property type="protein sequence ID" value="NSX53203.1"/>
    <property type="molecule type" value="Genomic_DNA"/>
</dbReference>
<dbReference type="Proteomes" id="UP000777935">
    <property type="component" value="Unassembled WGS sequence"/>
</dbReference>
<feature type="domain" description="Alpha-2-macroglobulin" evidence="8">
    <location>
        <begin position="1151"/>
        <end position="1239"/>
    </location>
</feature>
<dbReference type="Pfam" id="PF07678">
    <property type="entry name" value="TED_complement"/>
    <property type="match status" value="1"/>
</dbReference>
<dbReference type="InterPro" id="IPR008930">
    <property type="entry name" value="Terpenoid_cyclase/PrenylTrfase"/>
</dbReference>
<dbReference type="InterPro" id="IPR021868">
    <property type="entry name" value="Alpha_2_Macroglob_MG3"/>
</dbReference>
<dbReference type="SMART" id="SM01359">
    <property type="entry name" value="A2M_N_2"/>
    <property type="match status" value="1"/>
</dbReference>
<evidence type="ECO:0000256" key="2">
    <source>
        <dbReference type="ARBA" id="ARBA00022729"/>
    </source>
</evidence>
<evidence type="ECO:0000313" key="9">
    <source>
        <dbReference type="EMBL" id="NSX53203.1"/>
    </source>
</evidence>
<reference evidence="9 10" key="1">
    <citation type="submission" date="2020-06" db="EMBL/GenBank/DDBJ databases">
        <title>Sulfitobacter algicola sp. nov., isolated from green algae.</title>
        <authorList>
            <person name="Wang C."/>
        </authorList>
    </citation>
    <scope>NUCLEOTIDE SEQUENCE [LARGE SCALE GENOMIC DNA]</scope>
    <source>
        <strain evidence="9 10">1151</strain>
    </source>
</reference>
<evidence type="ECO:0000256" key="3">
    <source>
        <dbReference type="ARBA" id="ARBA00022737"/>
    </source>
</evidence>
<keyword evidence="2 5" id="KW-0732">Signal</keyword>
<keyword evidence="10" id="KW-1185">Reference proteome</keyword>
<feature type="domain" description="Alpha-2-macroglobulin bait region" evidence="7">
    <location>
        <begin position="944"/>
        <end position="1088"/>
    </location>
</feature>
<dbReference type="Pfam" id="PF17973">
    <property type="entry name" value="bMG10"/>
    <property type="match status" value="1"/>
</dbReference>
<dbReference type="InterPro" id="IPR002890">
    <property type="entry name" value="MG2"/>
</dbReference>
<dbReference type="Pfam" id="PF17972">
    <property type="entry name" value="bMG5"/>
    <property type="match status" value="1"/>
</dbReference>
<evidence type="ECO:0000313" key="10">
    <source>
        <dbReference type="Proteomes" id="UP000777935"/>
    </source>
</evidence>
<dbReference type="Pfam" id="PF00024">
    <property type="entry name" value="PAN_1"/>
    <property type="match status" value="1"/>
</dbReference>
<dbReference type="Gene3D" id="1.50.10.20">
    <property type="match status" value="1"/>
</dbReference>
<name>A0ABX2ISL0_9RHOB</name>
<dbReference type="SMART" id="SM00223">
    <property type="entry name" value="APPLE"/>
    <property type="match status" value="1"/>
</dbReference>
<dbReference type="PANTHER" id="PTHR40094">
    <property type="entry name" value="ALPHA-2-MACROGLOBULIN HOMOLOG"/>
    <property type="match status" value="1"/>
</dbReference>
<keyword evidence="4" id="KW-1015">Disulfide bond</keyword>
<comment type="caution">
    <text evidence="9">The sequence shown here is derived from an EMBL/GenBank/DDBJ whole genome shotgun (WGS) entry which is preliminary data.</text>
</comment>
<evidence type="ECO:0000256" key="4">
    <source>
        <dbReference type="ARBA" id="ARBA00023157"/>
    </source>
</evidence>
<dbReference type="InterPro" id="IPR047565">
    <property type="entry name" value="Alpha-macroglob_thiol-ester_cl"/>
</dbReference>
<evidence type="ECO:0000259" key="8">
    <source>
        <dbReference type="SMART" id="SM01360"/>
    </source>
</evidence>
<dbReference type="InterPro" id="IPR011625">
    <property type="entry name" value="A2M_N_BRD"/>
</dbReference>
<dbReference type="InterPro" id="IPR049120">
    <property type="entry name" value="A2M_bMG2"/>
</dbReference>
<evidence type="ECO:0000259" key="6">
    <source>
        <dbReference type="SMART" id="SM00223"/>
    </source>
</evidence>
<dbReference type="Pfam" id="PF07703">
    <property type="entry name" value="A2M_BRD"/>
    <property type="match status" value="1"/>
</dbReference>
<feature type="domain" description="Apple" evidence="6">
    <location>
        <begin position="29"/>
        <end position="91"/>
    </location>
</feature>
<evidence type="ECO:0000256" key="1">
    <source>
        <dbReference type="ARBA" id="ARBA00010556"/>
    </source>
</evidence>
<dbReference type="InterPro" id="IPR003609">
    <property type="entry name" value="Pan_app"/>
</dbReference>
<evidence type="ECO:0000259" key="7">
    <source>
        <dbReference type="SMART" id="SM01359"/>
    </source>
</evidence>
<protein>
    <submittedName>
        <fullName evidence="9">Alpha-2-macroglobulin family protein</fullName>
    </submittedName>
</protein>
<feature type="chain" id="PRO_5045303451" evidence="5">
    <location>
        <begin position="19"/>
        <end position="1807"/>
    </location>
</feature>
<dbReference type="Pfam" id="PF11974">
    <property type="entry name" value="bMG3"/>
    <property type="match status" value="1"/>
</dbReference>
<dbReference type="Gene3D" id="2.60.40.1930">
    <property type="match status" value="1"/>
</dbReference>
<dbReference type="InterPro" id="IPR041462">
    <property type="entry name" value="Bact_A2M_MG6"/>
</dbReference>
<proteinExistence type="inferred from homology"/>
<gene>
    <name evidence="9" type="ORF">HRQ87_00130</name>
</gene>
<dbReference type="InterPro" id="IPR000177">
    <property type="entry name" value="Apple"/>
</dbReference>
<dbReference type="Pfam" id="PF17962">
    <property type="entry name" value="bMG6"/>
    <property type="match status" value="1"/>
</dbReference>
<dbReference type="CDD" id="cd01100">
    <property type="entry name" value="APPLE_Factor_XI_like"/>
    <property type="match status" value="1"/>
</dbReference>
<dbReference type="Pfam" id="PF21142">
    <property type="entry name" value="A2M_bMG2"/>
    <property type="match status" value="1"/>
</dbReference>